<evidence type="ECO:0000259" key="1">
    <source>
        <dbReference type="PROSITE" id="PS51725"/>
    </source>
</evidence>
<dbReference type="SUPFAM" id="SSF54909">
    <property type="entry name" value="Dimeric alpha+beta barrel"/>
    <property type="match status" value="1"/>
</dbReference>
<organism evidence="2 3">
    <name type="scientific">Streptomyces yaizuensis</name>
    <dbReference type="NCBI Taxonomy" id="2989713"/>
    <lineage>
        <taxon>Bacteria</taxon>
        <taxon>Bacillati</taxon>
        <taxon>Actinomycetota</taxon>
        <taxon>Actinomycetes</taxon>
        <taxon>Kitasatosporales</taxon>
        <taxon>Streptomycetaceae</taxon>
        <taxon>Streptomyces</taxon>
    </lineage>
</organism>
<accession>A0ABQ5NRM2</accession>
<dbReference type="Pfam" id="PF03992">
    <property type="entry name" value="ABM"/>
    <property type="match status" value="1"/>
</dbReference>
<dbReference type="EMBL" id="BSBI01000001">
    <property type="protein sequence ID" value="GLF93002.1"/>
    <property type="molecule type" value="Genomic_DNA"/>
</dbReference>
<keyword evidence="2" id="KW-0503">Monooxygenase</keyword>
<dbReference type="RefSeq" id="WP_323445112.1">
    <property type="nucleotide sequence ID" value="NZ_BSBI01000001.1"/>
</dbReference>
<proteinExistence type="predicted"/>
<name>A0ABQ5NRM2_9ACTN</name>
<dbReference type="Gene3D" id="3.30.70.100">
    <property type="match status" value="1"/>
</dbReference>
<dbReference type="PROSITE" id="PS51725">
    <property type="entry name" value="ABM"/>
    <property type="match status" value="1"/>
</dbReference>
<keyword evidence="3" id="KW-1185">Reference proteome</keyword>
<comment type="caution">
    <text evidence="2">The sequence shown here is derived from an EMBL/GenBank/DDBJ whole genome shotgun (WGS) entry which is preliminary data.</text>
</comment>
<keyword evidence="2" id="KW-0560">Oxidoreductase</keyword>
<evidence type="ECO:0000313" key="3">
    <source>
        <dbReference type="Proteomes" id="UP001291653"/>
    </source>
</evidence>
<dbReference type="InterPro" id="IPR007138">
    <property type="entry name" value="ABM_dom"/>
</dbReference>
<dbReference type="GO" id="GO:0004497">
    <property type="term" value="F:monooxygenase activity"/>
    <property type="evidence" value="ECO:0007669"/>
    <property type="project" value="UniProtKB-KW"/>
</dbReference>
<feature type="domain" description="ABM" evidence="1">
    <location>
        <begin position="2"/>
        <end position="92"/>
    </location>
</feature>
<reference evidence="2 3" key="1">
    <citation type="submission" date="2022-10" db="EMBL/GenBank/DDBJ databases">
        <title>Draft genome sequence of Streptomyces sp. YSPA8.</title>
        <authorList>
            <person name="Moriuchi R."/>
            <person name="Dohra H."/>
            <person name="Yamamura H."/>
            <person name="Kodani S."/>
        </authorList>
    </citation>
    <scope>NUCLEOTIDE SEQUENCE [LARGE SCALE GENOMIC DNA]</scope>
    <source>
        <strain evidence="2 3">YSPA8</strain>
    </source>
</reference>
<sequence>MIIIAGALYVDAADRDTYLADCSAVVEQARTAPGCLDFALSADPVRPDRINVYERWATDEDLERFRDAGPEPGQAARIRDADVRTYRVSGVEAP</sequence>
<protein>
    <submittedName>
        <fullName evidence="2">Antibiotic biosynthesis monooxygenase</fullName>
    </submittedName>
</protein>
<dbReference type="Proteomes" id="UP001291653">
    <property type="component" value="Unassembled WGS sequence"/>
</dbReference>
<dbReference type="InterPro" id="IPR011008">
    <property type="entry name" value="Dimeric_a/b-barrel"/>
</dbReference>
<gene>
    <name evidence="2" type="ORF">SYYSPA8_01915</name>
</gene>
<evidence type="ECO:0000313" key="2">
    <source>
        <dbReference type="EMBL" id="GLF93002.1"/>
    </source>
</evidence>